<dbReference type="AlphaFoldDB" id="A0AA86SGI3"/>
<protein>
    <submittedName>
        <fullName evidence="1">Uncharacterized protein</fullName>
    </submittedName>
</protein>
<proteinExistence type="predicted"/>
<accession>A0AA86SGI3</accession>
<sequence length="85" mass="9543">MLRLAAFPMDPTKPSPTLRCGPHTYLTFHHFRHHYDTLTPGSTHSLCVAFPSSSLINNSSFSHYAPLIHNKKNINAEDVNPESVQ</sequence>
<evidence type="ECO:0000313" key="1">
    <source>
        <dbReference type="EMBL" id="CAJ1942981.1"/>
    </source>
</evidence>
<reference evidence="1" key="1">
    <citation type="submission" date="2023-10" db="EMBL/GenBank/DDBJ databases">
        <authorList>
            <person name="Domelevo Entfellner J.-B."/>
        </authorList>
    </citation>
    <scope>NUCLEOTIDE SEQUENCE</scope>
</reference>
<evidence type="ECO:0000313" key="2">
    <source>
        <dbReference type="Proteomes" id="UP001189624"/>
    </source>
</evidence>
<gene>
    <name evidence="1" type="ORF">AYBTSS11_LOCUS11117</name>
</gene>
<dbReference type="Proteomes" id="UP001189624">
    <property type="component" value="Chromosome 3"/>
</dbReference>
<dbReference type="Gramene" id="rna-AYBTSS11_LOCUS11117">
    <property type="protein sequence ID" value="CAJ1942981.1"/>
    <property type="gene ID" value="gene-AYBTSS11_LOCUS11117"/>
</dbReference>
<name>A0AA86SGI3_9FABA</name>
<keyword evidence="2" id="KW-1185">Reference proteome</keyword>
<organism evidence="1 2">
    <name type="scientific">Sphenostylis stenocarpa</name>
    <dbReference type="NCBI Taxonomy" id="92480"/>
    <lineage>
        <taxon>Eukaryota</taxon>
        <taxon>Viridiplantae</taxon>
        <taxon>Streptophyta</taxon>
        <taxon>Embryophyta</taxon>
        <taxon>Tracheophyta</taxon>
        <taxon>Spermatophyta</taxon>
        <taxon>Magnoliopsida</taxon>
        <taxon>eudicotyledons</taxon>
        <taxon>Gunneridae</taxon>
        <taxon>Pentapetalae</taxon>
        <taxon>rosids</taxon>
        <taxon>fabids</taxon>
        <taxon>Fabales</taxon>
        <taxon>Fabaceae</taxon>
        <taxon>Papilionoideae</taxon>
        <taxon>50 kb inversion clade</taxon>
        <taxon>NPAAA clade</taxon>
        <taxon>indigoferoid/millettioid clade</taxon>
        <taxon>Phaseoleae</taxon>
        <taxon>Sphenostylis</taxon>
    </lineage>
</organism>
<dbReference type="EMBL" id="OY731400">
    <property type="protein sequence ID" value="CAJ1942981.1"/>
    <property type="molecule type" value="Genomic_DNA"/>
</dbReference>